<dbReference type="Pfam" id="PF13483">
    <property type="entry name" value="Lactamase_B_3"/>
    <property type="match status" value="1"/>
</dbReference>
<dbReference type="SUPFAM" id="SSF56281">
    <property type="entry name" value="Metallo-hydrolase/oxidoreductase"/>
    <property type="match status" value="1"/>
</dbReference>
<evidence type="ECO:0000313" key="1">
    <source>
        <dbReference type="EMBL" id="QCC44743.1"/>
    </source>
</evidence>
<dbReference type="AlphaFoldDB" id="A0A4D6GSU2"/>
<protein>
    <submittedName>
        <fullName evidence="2">L-ascorbate metabolism protein UlaG, beta-lactamase superfamily</fullName>
    </submittedName>
    <submittedName>
        <fullName evidence="1">Metal-dependent hydrolase domain protein</fullName>
    </submittedName>
</protein>
<dbReference type="PANTHER" id="PTHR43546:SF8">
    <property type="entry name" value="METALLO-BETA-LACTAMASE DOMAIN-CONTAINING PROTEIN"/>
    <property type="match status" value="1"/>
</dbReference>
<dbReference type="Proteomes" id="UP000296216">
    <property type="component" value="Chromosome"/>
</dbReference>
<dbReference type="EMBL" id="VRYN01000005">
    <property type="protein sequence ID" value="TYO75496.1"/>
    <property type="molecule type" value="Genomic_DNA"/>
</dbReference>
<dbReference type="RefSeq" id="WP_136361256.1">
    <property type="nucleotide sequence ID" value="NZ_VRYN01000005.1"/>
</dbReference>
<proteinExistence type="predicted"/>
<sequence>MTVTAAGVTVDWLGYATTRIEWADGTVAYTDPGRYGVLTGEWTPGGFEGAHEHPPGAEYRAQDGDLVVITHAHHYDPHGIARVASADATVVVYDAIDAATTSRDVTPVDALDYDVRRVEYGARQRIAGVALTVTEAQTAPDEPGGTSLHPPGVGCGYTLTRGDTTVFWPGASDALASHDAIDCDVLLAPISRRITMGETEAADLADRLDPALAVPIHYNTVERLAGDGRRFACAVASSGVPVALDEQASTARPSQRGARGGRCP</sequence>
<dbReference type="Gene3D" id="3.60.15.10">
    <property type="entry name" value="Ribonuclease Z/Hydroxyacylglutathione hydrolase-like"/>
    <property type="match status" value="1"/>
</dbReference>
<dbReference type="PANTHER" id="PTHR43546">
    <property type="entry name" value="UPF0173 METAL-DEPENDENT HYDROLASE MJ1163-RELATED"/>
    <property type="match status" value="1"/>
</dbReference>
<accession>A0A4D6GSU2</accession>
<evidence type="ECO:0000313" key="3">
    <source>
        <dbReference type="Proteomes" id="UP000296216"/>
    </source>
</evidence>
<dbReference type="InterPro" id="IPR036866">
    <property type="entry name" value="RibonucZ/Hydroxyglut_hydro"/>
</dbReference>
<dbReference type="GeneID" id="39854925"/>
<dbReference type="EMBL" id="CP038631">
    <property type="protein sequence ID" value="QCC44743.1"/>
    <property type="molecule type" value="Genomic_DNA"/>
</dbReference>
<dbReference type="Proteomes" id="UP000323075">
    <property type="component" value="Unassembled WGS sequence"/>
</dbReference>
<dbReference type="InterPro" id="IPR050114">
    <property type="entry name" value="UPF0173_UPF0282_UlaG_hydrolase"/>
</dbReference>
<gene>
    <name evidence="2" type="ORF">APQ99_01992</name>
    <name evidence="1" type="ORF">HBSAL_05350</name>
</gene>
<organism evidence="1 3">
    <name type="scientific">Halobacterium salinarum (strain ATCC 33171 / DSM 3754 / JCM 8978 / NBRC 102687 / NCIMB 764 / 91-R6)</name>
    <dbReference type="NCBI Taxonomy" id="2597657"/>
    <lineage>
        <taxon>Archaea</taxon>
        <taxon>Methanobacteriati</taxon>
        <taxon>Methanobacteriota</taxon>
        <taxon>Stenosarchaea group</taxon>
        <taxon>Halobacteria</taxon>
        <taxon>Halobacteriales</taxon>
        <taxon>Halobacteriaceae</taxon>
        <taxon>Halobacterium</taxon>
    </lineage>
</organism>
<evidence type="ECO:0000313" key="2">
    <source>
        <dbReference type="EMBL" id="TYO75496.1"/>
    </source>
</evidence>
<reference evidence="2 4" key="2">
    <citation type="submission" date="2019-07" db="EMBL/GenBank/DDBJ databases">
        <title>Genomic Encyclopedia of Archaeal and Bacterial Type Strains, Phase II (KMG-II): from individual species to whole genera.</title>
        <authorList>
            <person name="Goeker M."/>
        </authorList>
    </citation>
    <scope>NUCLEOTIDE SEQUENCE [LARGE SCALE GENOMIC DNA]</scope>
    <source>
        <strain evidence="2 4">DSM 3754</strain>
    </source>
</reference>
<keyword evidence="1" id="KW-0378">Hydrolase</keyword>
<dbReference type="GO" id="GO:0016787">
    <property type="term" value="F:hydrolase activity"/>
    <property type="evidence" value="ECO:0007669"/>
    <property type="project" value="UniProtKB-KW"/>
</dbReference>
<reference evidence="1" key="3">
    <citation type="journal article" name="MicrobiologyOpen">
        <title>Whole-genome comparison between the type strain of Halobacterium salinarum (DSM 3754(T)) and the laboratory strains R1 and NRC-1.</title>
        <authorList>
            <person name="Pfeiffer F."/>
            <person name="Losensky G."/>
            <person name="Marchfelder A."/>
            <person name="Habermann B."/>
            <person name="Dyall-Smith M."/>
        </authorList>
    </citation>
    <scope>NUCLEOTIDE SEQUENCE</scope>
    <source>
        <strain evidence="1">91-R6</strain>
    </source>
</reference>
<reference evidence="1 3" key="1">
    <citation type="journal article" date="2019" name="Microbiol. Resour. Announc.">
        <title>The Genome Sequence of the Halobacterium salinarum Type Strain Is Closely Related to That of Laboratory Strains NRC-1 and R1.</title>
        <authorList>
            <person name="Pfeiffer F."/>
            <person name="Marchfelder A."/>
            <person name="Habermann B."/>
            <person name="Dyall-Smith M.L."/>
        </authorList>
    </citation>
    <scope>NUCLEOTIDE SEQUENCE [LARGE SCALE GENOMIC DNA]</scope>
    <source>
        <strain evidence="1">91-R6</strain>
        <strain evidence="3">ATCC 33171 / DSM 3754 / JCM 8978 / NBRC 102687 / NCIMB 764 / 91-R6</strain>
    </source>
</reference>
<name>A0A4D6GSU2_HALS9</name>
<evidence type="ECO:0000313" key="4">
    <source>
        <dbReference type="Proteomes" id="UP000323075"/>
    </source>
</evidence>